<evidence type="ECO:0000313" key="2">
    <source>
        <dbReference type="EMBL" id="CAA2105035.1"/>
    </source>
</evidence>
<gene>
    <name evidence="2" type="ORF">VVAX_03055</name>
</gene>
<organism evidence="2">
    <name type="scientific">Variovorax paradoxus</name>
    <dbReference type="NCBI Taxonomy" id="34073"/>
    <lineage>
        <taxon>Bacteria</taxon>
        <taxon>Pseudomonadati</taxon>
        <taxon>Pseudomonadota</taxon>
        <taxon>Betaproteobacteria</taxon>
        <taxon>Burkholderiales</taxon>
        <taxon>Comamonadaceae</taxon>
        <taxon>Variovorax</taxon>
    </lineage>
</organism>
<evidence type="ECO:0008006" key="3">
    <source>
        <dbReference type="Google" id="ProtNLM"/>
    </source>
</evidence>
<dbReference type="RefSeq" id="WP_339090646.1">
    <property type="nucleotide sequence ID" value="NZ_LR743507.1"/>
</dbReference>
<proteinExistence type="predicted"/>
<accession>A0A679JGG8</accession>
<keyword evidence="1" id="KW-0732">Signal</keyword>
<feature type="signal peptide" evidence="1">
    <location>
        <begin position="1"/>
        <end position="22"/>
    </location>
</feature>
<reference evidence="2" key="1">
    <citation type="submission" date="2019-12" db="EMBL/GenBank/DDBJ databases">
        <authorList>
            <person name="Cremers G."/>
        </authorList>
    </citation>
    <scope>NUCLEOTIDE SEQUENCE</scope>
    <source>
        <strain evidence="2">Vvax</strain>
    </source>
</reference>
<protein>
    <recommendedName>
        <fullName evidence="3">Flagellar protein FlhE</fullName>
    </recommendedName>
</protein>
<sequence length="110" mass="11712">MTRTLLLWTAACGLAAAMAAAAAPPPNNLLRIERVNMGSGVQNARGTDNAEPVGDLGVWHVPQYMPGFPTAATIWPRVVIVPCSTDLCAGYEVTPELGRGEYLFFAPARK</sequence>
<dbReference type="AlphaFoldDB" id="A0A679JGG8"/>
<dbReference type="EMBL" id="LR743507">
    <property type="protein sequence ID" value="CAA2105035.1"/>
    <property type="molecule type" value="Genomic_DNA"/>
</dbReference>
<evidence type="ECO:0000256" key="1">
    <source>
        <dbReference type="SAM" id="SignalP"/>
    </source>
</evidence>
<name>A0A679JGG8_VARPD</name>
<feature type="chain" id="PRO_5025606558" description="Flagellar protein FlhE" evidence="1">
    <location>
        <begin position="23"/>
        <end position="110"/>
    </location>
</feature>